<evidence type="ECO:0000256" key="4">
    <source>
        <dbReference type="ARBA" id="ARBA00022833"/>
    </source>
</evidence>
<dbReference type="Pfam" id="PF24827">
    <property type="entry name" value="AstE_AspA_cat"/>
    <property type="match status" value="1"/>
</dbReference>
<reference evidence="6 7" key="1">
    <citation type="submission" date="2018-05" db="EMBL/GenBank/DDBJ databases">
        <title>Rhodohalobacter halophilus gen. nov., sp. nov., a moderately halophilic member of the family Balneolaceae.</title>
        <authorList>
            <person name="Liu Z.-W."/>
        </authorList>
    </citation>
    <scope>NUCLEOTIDE SEQUENCE [LARGE SCALE GENOMIC DNA]</scope>
    <source>
        <strain evidence="6 7">8A47</strain>
    </source>
</reference>
<gene>
    <name evidence="6" type="ORF">DDZ15_00655</name>
</gene>
<dbReference type="Proteomes" id="UP000245533">
    <property type="component" value="Unassembled WGS sequence"/>
</dbReference>
<comment type="caution">
    <text evidence="6">The sequence shown here is derived from an EMBL/GenBank/DDBJ whole genome shotgun (WGS) entry which is preliminary data.</text>
</comment>
<comment type="cofactor">
    <cofactor evidence="1">
        <name>Zn(2+)</name>
        <dbReference type="ChEBI" id="CHEBI:29105"/>
    </cofactor>
</comment>
<sequence length="414" mass="47664">MIEVTNRALDETIEIGRILGKYKGEKEGPVIVFIGGTHGNETSSIFALSQVFEYLNRLQPSFSGEVIAAFAGNLEALDKGVRWIDNDMNRIWVTDRLQKLGFIDERNLPVGNEQKQQKELLDILNPVFDQADGPVFVFDLHTTSSVSPPFIGASDTIRNRQLALQYPLPCVVGFDEAMRGTFMNYINERGHSGVALEAGEHYSMAAVENNISFIWHTLKILGSMEKNDIPKYNIHYQRLCRSLAENRKIFDLKFTYKIGEDEKFQMRSGYATFDKVKKGEILADNQYGEIKAPYSGRIFMPLYQSQGDDGFFIIREISEFKLDLSRYLRTHNLGRYLRYLPGIKKHPDDENTIMVHPILNKKFFHDFLHAFGYRRKMLKDGSLIITRRKFDVRIPTKEEKMAFKESNGQQEDSD</sequence>
<evidence type="ECO:0000313" key="6">
    <source>
        <dbReference type="EMBL" id="PWN08177.1"/>
    </source>
</evidence>
<protein>
    <recommendedName>
        <fullName evidence="5">Succinylglutamate desuccinylase/Aspartoacylase catalytic domain-containing protein</fullName>
    </recommendedName>
</protein>
<evidence type="ECO:0000256" key="3">
    <source>
        <dbReference type="ARBA" id="ARBA00022801"/>
    </source>
</evidence>
<dbReference type="InterPro" id="IPR055438">
    <property type="entry name" value="AstE_AspA_cat"/>
</dbReference>
<name>A0A316TUJ8_9BACT</name>
<evidence type="ECO:0000259" key="5">
    <source>
        <dbReference type="Pfam" id="PF24827"/>
    </source>
</evidence>
<keyword evidence="3" id="KW-0378">Hydrolase</keyword>
<evidence type="ECO:0000313" key="7">
    <source>
        <dbReference type="Proteomes" id="UP000245533"/>
    </source>
</evidence>
<dbReference type="AlphaFoldDB" id="A0A316TUJ8"/>
<feature type="domain" description="Succinylglutamate desuccinylase/Aspartoacylase catalytic" evidence="5">
    <location>
        <begin position="28"/>
        <end position="204"/>
    </location>
</feature>
<dbReference type="OrthoDB" id="1523003at2"/>
<evidence type="ECO:0000256" key="2">
    <source>
        <dbReference type="ARBA" id="ARBA00022723"/>
    </source>
</evidence>
<dbReference type="PANTHER" id="PTHR15162">
    <property type="entry name" value="ASPARTOACYLASE"/>
    <property type="match status" value="1"/>
</dbReference>
<dbReference type="RefSeq" id="WP_109643826.1">
    <property type="nucleotide sequence ID" value="NZ_QGGB01000001.1"/>
</dbReference>
<keyword evidence="4" id="KW-0862">Zinc</keyword>
<proteinExistence type="predicted"/>
<dbReference type="PANTHER" id="PTHR15162:SF7">
    <property type="entry name" value="SUCCINYLGLUTAMATE DESUCCINYLASE"/>
    <property type="match status" value="1"/>
</dbReference>
<organism evidence="6 7">
    <name type="scientific">Rhodohalobacter mucosus</name>
    <dbReference type="NCBI Taxonomy" id="2079485"/>
    <lineage>
        <taxon>Bacteria</taxon>
        <taxon>Pseudomonadati</taxon>
        <taxon>Balneolota</taxon>
        <taxon>Balneolia</taxon>
        <taxon>Balneolales</taxon>
        <taxon>Balneolaceae</taxon>
        <taxon>Rhodohalobacter</taxon>
    </lineage>
</organism>
<evidence type="ECO:0000256" key="1">
    <source>
        <dbReference type="ARBA" id="ARBA00001947"/>
    </source>
</evidence>
<dbReference type="GO" id="GO:0005829">
    <property type="term" value="C:cytosol"/>
    <property type="evidence" value="ECO:0007669"/>
    <property type="project" value="TreeGrafter"/>
</dbReference>
<keyword evidence="7" id="KW-1185">Reference proteome</keyword>
<dbReference type="EMBL" id="QGGB01000001">
    <property type="protein sequence ID" value="PWN08177.1"/>
    <property type="molecule type" value="Genomic_DNA"/>
</dbReference>
<accession>A0A316TUJ8</accession>
<dbReference type="SUPFAM" id="SSF53187">
    <property type="entry name" value="Zn-dependent exopeptidases"/>
    <property type="match status" value="1"/>
</dbReference>
<keyword evidence="2" id="KW-0479">Metal-binding</keyword>
<dbReference type="Gene3D" id="3.40.630.10">
    <property type="entry name" value="Zn peptidases"/>
    <property type="match status" value="1"/>
</dbReference>
<dbReference type="InterPro" id="IPR050178">
    <property type="entry name" value="AspA/AstE_fam"/>
</dbReference>
<dbReference type="GO" id="GO:0046872">
    <property type="term" value="F:metal ion binding"/>
    <property type="evidence" value="ECO:0007669"/>
    <property type="project" value="UniProtKB-KW"/>
</dbReference>
<dbReference type="GO" id="GO:0016788">
    <property type="term" value="F:hydrolase activity, acting on ester bonds"/>
    <property type="evidence" value="ECO:0007669"/>
    <property type="project" value="InterPro"/>
</dbReference>